<keyword evidence="2" id="KW-1185">Reference proteome</keyword>
<dbReference type="Proteomes" id="UP001278500">
    <property type="component" value="Unassembled WGS sequence"/>
</dbReference>
<dbReference type="AlphaFoldDB" id="A0AAE0JB36"/>
<accession>A0AAE0JB36</accession>
<gene>
    <name evidence="1" type="ORF">B0H65DRAFT_258093</name>
</gene>
<name>A0AAE0JB36_9PEZI</name>
<evidence type="ECO:0000313" key="2">
    <source>
        <dbReference type="Proteomes" id="UP001278500"/>
    </source>
</evidence>
<reference evidence="1" key="1">
    <citation type="journal article" date="2023" name="Mol. Phylogenet. Evol.">
        <title>Genome-scale phylogeny and comparative genomics of the fungal order Sordariales.</title>
        <authorList>
            <person name="Hensen N."/>
            <person name="Bonometti L."/>
            <person name="Westerberg I."/>
            <person name="Brannstrom I.O."/>
            <person name="Guillou S."/>
            <person name="Cros-Aarteil S."/>
            <person name="Calhoun S."/>
            <person name="Haridas S."/>
            <person name="Kuo A."/>
            <person name="Mondo S."/>
            <person name="Pangilinan J."/>
            <person name="Riley R."/>
            <person name="LaButti K."/>
            <person name="Andreopoulos B."/>
            <person name="Lipzen A."/>
            <person name="Chen C."/>
            <person name="Yan M."/>
            <person name="Daum C."/>
            <person name="Ng V."/>
            <person name="Clum A."/>
            <person name="Steindorff A."/>
            <person name="Ohm R.A."/>
            <person name="Martin F."/>
            <person name="Silar P."/>
            <person name="Natvig D.O."/>
            <person name="Lalanne C."/>
            <person name="Gautier V."/>
            <person name="Ament-Velasquez S.L."/>
            <person name="Kruys A."/>
            <person name="Hutchinson M.I."/>
            <person name="Powell A.J."/>
            <person name="Barry K."/>
            <person name="Miller A.N."/>
            <person name="Grigoriev I.V."/>
            <person name="Debuchy R."/>
            <person name="Gladieux P."/>
            <person name="Hiltunen Thoren M."/>
            <person name="Johannesson H."/>
        </authorList>
    </citation>
    <scope>NUCLEOTIDE SEQUENCE</scope>
    <source>
        <strain evidence="1">CBS 560.94</strain>
    </source>
</reference>
<evidence type="ECO:0000313" key="1">
    <source>
        <dbReference type="EMBL" id="KAK3340404.1"/>
    </source>
</evidence>
<reference evidence="1" key="2">
    <citation type="submission" date="2023-06" db="EMBL/GenBank/DDBJ databases">
        <authorList>
            <consortium name="Lawrence Berkeley National Laboratory"/>
            <person name="Haridas S."/>
            <person name="Hensen N."/>
            <person name="Bonometti L."/>
            <person name="Westerberg I."/>
            <person name="Brannstrom I.O."/>
            <person name="Guillou S."/>
            <person name="Cros-Aarteil S."/>
            <person name="Calhoun S."/>
            <person name="Kuo A."/>
            <person name="Mondo S."/>
            <person name="Pangilinan J."/>
            <person name="Riley R."/>
            <person name="Labutti K."/>
            <person name="Andreopoulos B."/>
            <person name="Lipzen A."/>
            <person name="Chen C."/>
            <person name="Yanf M."/>
            <person name="Daum C."/>
            <person name="Ng V."/>
            <person name="Clum A."/>
            <person name="Steindorff A."/>
            <person name="Ohm R."/>
            <person name="Martin F."/>
            <person name="Silar P."/>
            <person name="Natvig D."/>
            <person name="Lalanne C."/>
            <person name="Gautier V."/>
            <person name="Ament-Velasquez S.L."/>
            <person name="Kruys A."/>
            <person name="Hutchinson M.I."/>
            <person name="Powell A.J."/>
            <person name="Barry K."/>
            <person name="Miller A.N."/>
            <person name="Grigoriev I.V."/>
            <person name="Debuchy R."/>
            <person name="Gladieux P."/>
            <person name="Thoren M.H."/>
            <person name="Johannesson H."/>
        </authorList>
    </citation>
    <scope>NUCLEOTIDE SEQUENCE</scope>
    <source>
        <strain evidence="1">CBS 560.94</strain>
    </source>
</reference>
<dbReference type="GeneID" id="87859736"/>
<dbReference type="RefSeq" id="XP_062679346.1">
    <property type="nucleotide sequence ID" value="XM_062822582.1"/>
</dbReference>
<proteinExistence type="predicted"/>
<comment type="caution">
    <text evidence="1">The sequence shown here is derived from an EMBL/GenBank/DDBJ whole genome shotgun (WGS) entry which is preliminary data.</text>
</comment>
<protein>
    <submittedName>
        <fullName evidence="1">Uncharacterized protein</fullName>
    </submittedName>
</protein>
<organism evidence="1 2">
    <name type="scientific">Neurospora tetraspora</name>
    <dbReference type="NCBI Taxonomy" id="94610"/>
    <lineage>
        <taxon>Eukaryota</taxon>
        <taxon>Fungi</taxon>
        <taxon>Dikarya</taxon>
        <taxon>Ascomycota</taxon>
        <taxon>Pezizomycotina</taxon>
        <taxon>Sordariomycetes</taxon>
        <taxon>Sordariomycetidae</taxon>
        <taxon>Sordariales</taxon>
        <taxon>Sordariaceae</taxon>
        <taxon>Neurospora</taxon>
    </lineage>
</organism>
<sequence length="201" mass="22604">MSFLMRECIENLSVCIRSSTSDYDMLCFATPLSSIYGPILRGIHIAAASRHDFVLIWELIGPVEESFRPHLPHSLHSSHNLGIYISGCWKRLGHDRRGKATNILNGWDGTFGWQPKEEDGMKGRGCLCALVPFCHCENTLMDTRANSIGQTRTGKRSTISSLRHKCGEDRTAWQARLFGTVASCSHGAKRLLWSKKRRQAD</sequence>
<dbReference type="EMBL" id="JAUEPP010000006">
    <property type="protein sequence ID" value="KAK3340404.1"/>
    <property type="molecule type" value="Genomic_DNA"/>
</dbReference>